<dbReference type="AlphaFoldDB" id="A0A0L6VHK5"/>
<accession>A0A0L6VHK5</accession>
<comment type="caution">
    <text evidence="1">The sequence shown here is derived from an EMBL/GenBank/DDBJ whole genome shotgun (WGS) entry which is preliminary data.</text>
</comment>
<sequence>MRSEEEGGEGAKCWKEKCPKANLNLSGVAHLPVHIYNHKPKAMILFFKNSVIFWAYHYQSWRNIISVVKFYPFSTMDLSLKIQYQHLLNCGK</sequence>
<protein>
    <submittedName>
        <fullName evidence="1">Uncharacterized protein</fullName>
    </submittedName>
</protein>
<dbReference type="Proteomes" id="UP000037035">
    <property type="component" value="Unassembled WGS sequence"/>
</dbReference>
<proteinExistence type="predicted"/>
<dbReference type="EMBL" id="LAVV01006417">
    <property type="protein sequence ID" value="KNZ60042.1"/>
    <property type="molecule type" value="Genomic_DNA"/>
</dbReference>
<gene>
    <name evidence="1" type="ORF">VP01_1621g3</name>
</gene>
<name>A0A0L6VHK5_9BASI</name>
<evidence type="ECO:0000313" key="1">
    <source>
        <dbReference type="EMBL" id="KNZ60042.1"/>
    </source>
</evidence>
<organism evidence="1 2">
    <name type="scientific">Puccinia sorghi</name>
    <dbReference type="NCBI Taxonomy" id="27349"/>
    <lineage>
        <taxon>Eukaryota</taxon>
        <taxon>Fungi</taxon>
        <taxon>Dikarya</taxon>
        <taxon>Basidiomycota</taxon>
        <taxon>Pucciniomycotina</taxon>
        <taxon>Pucciniomycetes</taxon>
        <taxon>Pucciniales</taxon>
        <taxon>Pucciniaceae</taxon>
        <taxon>Puccinia</taxon>
    </lineage>
</organism>
<evidence type="ECO:0000313" key="2">
    <source>
        <dbReference type="Proteomes" id="UP000037035"/>
    </source>
</evidence>
<keyword evidence="2" id="KW-1185">Reference proteome</keyword>
<reference evidence="1 2" key="1">
    <citation type="submission" date="2015-08" db="EMBL/GenBank/DDBJ databases">
        <title>Next Generation Sequencing and Analysis of the Genome of Puccinia sorghi L Schw, the Causal Agent of Maize Common Rust.</title>
        <authorList>
            <person name="Rochi L."/>
            <person name="Burguener G."/>
            <person name="Darino M."/>
            <person name="Turjanski A."/>
            <person name="Kreff E."/>
            <person name="Dieguez M.J."/>
            <person name="Sacco F."/>
        </authorList>
    </citation>
    <scope>NUCLEOTIDE SEQUENCE [LARGE SCALE GENOMIC DNA]</scope>
    <source>
        <strain evidence="1 2">RO10H11247</strain>
    </source>
</reference>
<dbReference type="VEuPathDB" id="FungiDB:VP01_1621g3"/>